<name>A0A9W8UFC0_9HYPO</name>
<evidence type="ECO:0000313" key="1">
    <source>
        <dbReference type="EMBL" id="KAJ4022578.1"/>
    </source>
</evidence>
<gene>
    <name evidence="1" type="ORF">NW766_001617</name>
</gene>
<reference evidence="1" key="1">
    <citation type="submission" date="2022-10" db="EMBL/GenBank/DDBJ databases">
        <title>Fusarium specimens isolated from Avocado Roots.</title>
        <authorList>
            <person name="Stajich J."/>
            <person name="Roper C."/>
            <person name="Heimlech-Rivalta G."/>
        </authorList>
    </citation>
    <scope>NUCLEOTIDE SEQUENCE</scope>
    <source>
        <strain evidence="1">CF00143</strain>
    </source>
</reference>
<proteinExistence type="predicted"/>
<protein>
    <submittedName>
        <fullName evidence="1">Uncharacterized protein</fullName>
    </submittedName>
</protein>
<evidence type="ECO:0000313" key="2">
    <source>
        <dbReference type="Proteomes" id="UP001152130"/>
    </source>
</evidence>
<sequence length="105" mass="11188">MPSSAFIGHVSWGHNVEHRRNSGGVERDPKTLVIAGLGGRQQAPSLHAQPGTAYPAALLRPLPAPFLLEVLRGCFSRPHAPAVAGQLTFLANNWKAIASDAFQTL</sequence>
<organism evidence="1 2">
    <name type="scientific">Fusarium irregulare</name>
    <dbReference type="NCBI Taxonomy" id="2494466"/>
    <lineage>
        <taxon>Eukaryota</taxon>
        <taxon>Fungi</taxon>
        <taxon>Dikarya</taxon>
        <taxon>Ascomycota</taxon>
        <taxon>Pezizomycotina</taxon>
        <taxon>Sordariomycetes</taxon>
        <taxon>Hypocreomycetidae</taxon>
        <taxon>Hypocreales</taxon>
        <taxon>Nectriaceae</taxon>
        <taxon>Fusarium</taxon>
        <taxon>Fusarium incarnatum-equiseti species complex</taxon>
    </lineage>
</organism>
<comment type="caution">
    <text evidence="1">The sequence shown here is derived from an EMBL/GenBank/DDBJ whole genome shotgun (WGS) entry which is preliminary data.</text>
</comment>
<dbReference type="AlphaFoldDB" id="A0A9W8UFC0"/>
<keyword evidence="2" id="KW-1185">Reference proteome</keyword>
<dbReference type="Proteomes" id="UP001152130">
    <property type="component" value="Unassembled WGS sequence"/>
</dbReference>
<dbReference type="EMBL" id="JAPDHF010000002">
    <property type="protein sequence ID" value="KAJ4022578.1"/>
    <property type="molecule type" value="Genomic_DNA"/>
</dbReference>
<accession>A0A9W8UFC0</accession>